<dbReference type="InterPro" id="IPR013785">
    <property type="entry name" value="Aldolase_TIM"/>
</dbReference>
<dbReference type="OrthoDB" id="2349068at2759"/>
<protein>
    <submittedName>
        <fullName evidence="4">Inosine monophosphate dehydrogenase</fullName>
    </submittedName>
</protein>
<evidence type="ECO:0000256" key="3">
    <source>
        <dbReference type="ARBA" id="ARBA00023002"/>
    </source>
</evidence>
<sequence>MSKTLRCARRQAWATQRLLPGKSHHQPHNAALHASKVQKNTLRSFFPWTRTPFVVSAPMLGASTSRLAINVSRAGGLGFIAGGTDPASLNNMLEESKQHSFETFDYPYADLLEKKRGVLPIGVGFQLFNSNLRLLAPVIAAHKPAVVWLFAPKVEEDLREWATQIRDVTARSTRICVQVGSVAEAERSVALAEPDFLILQGADAGGHGRRQSASVISLVPEVKDRLAAIKKADIPVLAAGGIADARGVAAALALGADGAVMGTRFLASEEAAVPEGWKRELIKTGDGGVTTMRSTLCDRLKENREWPTWYDGRAIRNKGHDDKEGGMADEENVRLYKEELKRGDSAWGAQGRMVTYSGTGVGLVRSVEPVQSIMEKTLRECRHILDTSYQQAVESS</sequence>
<dbReference type="Proteomes" id="UP000077069">
    <property type="component" value="Unassembled WGS sequence"/>
</dbReference>
<keyword evidence="2" id="KW-0288">FMN</keyword>
<evidence type="ECO:0000313" key="4">
    <source>
        <dbReference type="EMBL" id="OAF99430.1"/>
    </source>
</evidence>
<evidence type="ECO:0000313" key="5">
    <source>
        <dbReference type="Proteomes" id="UP000077069"/>
    </source>
</evidence>
<keyword evidence="5" id="KW-1185">Reference proteome</keyword>
<dbReference type="SMART" id="SM01240">
    <property type="entry name" value="IMPDH"/>
    <property type="match status" value="1"/>
</dbReference>
<dbReference type="EMBL" id="KV441562">
    <property type="protein sequence ID" value="OAF99430.1"/>
    <property type="molecule type" value="Genomic_DNA"/>
</dbReference>
<dbReference type="InterPro" id="IPR004136">
    <property type="entry name" value="NMO"/>
</dbReference>
<keyword evidence="3" id="KW-0560">Oxidoreductase</keyword>
<dbReference type="CDD" id="cd04730">
    <property type="entry name" value="NPD_like"/>
    <property type="match status" value="1"/>
</dbReference>
<evidence type="ECO:0000256" key="1">
    <source>
        <dbReference type="ARBA" id="ARBA00022630"/>
    </source>
</evidence>
<accession>A0A177BWU8</accession>
<dbReference type="PANTHER" id="PTHR32332:SF34">
    <property type="entry name" value="2-NITROPROPANE DIOXYGENASE FAMILY, PUTATIVE-RELATED"/>
    <property type="match status" value="1"/>
</dbReference>
<name>A0A177BWU8_9PLEO</name>
<gene>
    <name evidence="4" type="ORF">CC84DRAFT_403054</name>
</gene>
<dbReference type="PANTHER" id="PTHR32332">
    <property type="entry name" value="2-NITROPROPANE DIOXYGENASE"/>
    <property type="match status" value="1"/>
</dbReference>
<dbReference type="Pfam" id="PF03060">
    <property type="entry name" value="NMO"/>
    <property type="match status" value="1"/>
</dbReference>
<dbReference type="GeneID" id="28769538"/>
<dbReference type="InParanoid" id="A0A177BWU8"/>
<dbReference type="GO" id="GO:0018580">
    <property type="term" value="F:nitronate monooxygenase activity"/>
    <property type="evidence" value="ECO:0007669"/>
    <property type="project" value="InterPro"/>
</dbReference>
<dbReference type="RefSeq" id="XP_018029796.1">
    <property type="nucleotide sequence ID" value="XM_018186052.1"/>
</dbReference>
<dbReference type="Gene3D" id="3.20.20.70">
    <property type="entry name" value="Aldolase class I"/>
    <property type="match status" value="1"/>
</dbReference>
<keyword evidence="1" id="KW-0285">Flavoprotein</keyword>
<proteinExistence type="predicted"/>
<evidence type="ECO:0000256" key="2">
    <source>
        <dbReference type="ARBA" id="ARBA00022643"/>
    </source>
</evidence>
<organism evidence="4 5">
    <name type="scientific">Paraphaeosphaeria sporulosa</name>
    <dbReference type="NCBI Taxonomy" id="1460663"/>
    <lineage>
        <taxon>Eukaryota</taxon>
        <taxon>Fungi</taxon>
        <taxon>Dikarya</taxon>
        <taxon>Ascomycota</taxon>
        <taxon>Pezizomycotina</taxon>
        <taxon>Dothideomycetes</taxon>
        <taxon>Pleosporomycetidae</taxon>
        <taxon>Pleosporales</taxon>
        <taxon>Massarineae</taxon>
        <taxon>Didymosphaeriaceae</taxon>
        <taxon>Paraphaeosphaeria</taxon>
    </lineage>
</organism>
<dbReference type="AlphaFoldDB" id="A0A177BWU8"/>
<reference evidence="4 5" key="1">
    <citation type="submission" date="2016-05" db="EMBL/GenBank/DDBJ databases">
        <title>Comparative analysis of secretome profiles of manganese(II)-oxidizing ascomycete fungi.</title>
        <authorList>
            <consortium name="DOE Joint Genome Institute"/>
            <person name="Zeiner C.A."/>
            <person name="Purvine S.O."/>
            <person name="Zink E.M."/>
            <person name="Wu S."/>
            <person name="Pasa-Tolic L."/>
            <person name="Chaput D.L."/>
            <person name="Haridas S."/>
            <person name="Grigoriev I.V."/>
            <person name="Santelli C.M."/>
            <person name="Hansel C.M."/>
        </authorList>
    </citation>
    <scope>NUCLEOTIDE SEQUENCE [LARGE SCALE GENOMIC DNA]</scope>
    <source>
        <strain evidence="4 5">AP3s5-JAC2a</strain>
    </source>
</reference>
<dbReference type="SUPFAM" id="SSF51412">
    <property type="entry name" value="Inosine monophosphate dehydrogenase (IMPDH)"/>
    <property type="match status" value="1"/>
</dbReference>